<keyword evidence="5 10" id="KW-0274">FAD</keyword>
<reference evidence="12 13" key="1">
    <citation type="submission" date="2019-10" db="EMBL/GenBank/DDBJ databases">
        <title>Rubrobacter sp nov SCSIO 52915 isolated from a deep-sea sediment in the South China Sea.</title>
        <authorList>
            <person name="Chen R.W."/>
        </authorList>
    </citation>
    <scope>NUCLEOTIDE SEQUENCE [LARGE SCALE GENOMIC DNA]</scope>
    <source>
        <strain evidence="12 13">SCSIO 52915</strain>
    </source>
</reference>
<feature type="binding site" evidence="10">
    <location>
        <position position="126"/>
    </location>
    <ligand>
        <name>FAD</name>
        <dbReference type="ChEBI" id="CHEBI:57692"/>
    </ligand>
</feature>
<evidence type="ECO:0000313" key="13">
    <source>
        <dbReference type="Proteomes" id="UP000502706"/>
    </source>
</evidence>
<dbReference type="SUPFAM" id="SSF51730">
    <property type="entry name" value="FAD-linked oxidoreductase"/>
    <property type="match status" value="1"/>
</dbReference>
<evidence type="ECO:0000259" key="11">
    <source>
        <dbReference type="Pfam" id="PF01619"/>
    </source>
</evidence>
<keyword evidence="4 10" id="KW-0547">Nucleotide-binding</keyword>
<dbReference type="GO" id="GO:0004657">
    <property type="term" value="F:proline dehydrogenase activity"/>
    <property type="evidence" value="ECO:0007669"/>
    <property type="project" value="UniProtKB-EC"/>
</dbReference>
<sequence length="306" mass="34195">MGIVDRVIANSVPAIPRPVVRRISRRYMAGEDLEEAIGTVRDLNKQGCVATLDVLGESTKDRADAAGKLEQYKRVIDAVVENDLASGVSVKLTGLGLDLDEGLCRSNLEEVIVYAGERGRFVRVDMEDSSYTARTIRIVLDMHERHGNTGAVVQAYLRRSLGDVRLLAEAGVSVRLCKGIYVEPREVAYKGFDTVRQNFVLLLEELMKAGCYVGVATHDEYLVWHALRVSHELGIPKGGYEFQMLLGVDEQLRRILVEGGQKVRVYVPFGKDWYEYSTRRLKENPKIARYVAQDVVGGALGLIKRR</sequence>
<dbReference type="KEGG" id="rmar:GBA65_03910"/>
<dbReference type="InterPro" id="IPR029041">
    <property type="entry name" value="FAD-linked_oxidoreductase-like"/>
</dbReference>
<feature type="binding site" evidence="10">
    <location>
        <position position="154"/>
    </location>
    <ligand>
        <name>FAD</name>
        <dbReference type="ChEBI" id="CHEBI:57692"/>
    </ligand>
</feature>
<protein>
    <recommendedName>
        <fullName evidence="2">proline dehydrogenase</fullName>
        <ecNumber evidence="2">1.5.5.2</ecNumber>
    </recommendedName>
</protein>
<feature type="binding site" evidence="10">
    <location>
        <begin position="217"/>
        <end position="218"/>
    </location>
    <ligand>
        <name>FAD</name>
        <dbReference type="ChEBI" id="CHEBI:57692"/>
    </ligand>
</feature>
<dbReference type="EMBL" id="CP045121">
    <property type="protein sequence ID" value="QIN77802.1"/>
    <property type="molecule type" value="Genomic_DNA"/>
</dbReference>
<keyword evidence="6" id="KW-0560">Oxidoreductase</keyword>
<comment type="catalytic activity">
    <reaction evidence="8">
        <text>L-proline + a quinone = (S)-1-pyrroline-5-carboxylate + a quinol + H(+)</text>
        <dbReference type="Rhea" id="RHEA:23784"/>
        <dbReference type="ChEBI" id="CHEBI:15378"/>
        <dbReference type="ChEBI" id="CHEBI:17388"/>
        <dbReference type="ChEBI" id="CHEBI:24646"/>
        <dbReference type="ChEBI" id="CHEBI:60039"/>
        <dbReference type="ChEBI" id="CHEBI:132124"/>
        <dbReference type="EC" id="1.5.5.2"/>
    </reaction>
</comment>
<dbReference type="GO" id="GO:0010133">
    <property type="term" value="P:L-proline catabolic process to L-glutamate"/>
    <property type="evidence" value="ECO:0007669"/>
    <property type="project" value="UniProtKB-UniPathway"/>
</dbReference>
<dbReference type="InterPro" id="IPR002872">
    <property type="entry name" value="Proline_DH_dom"/>
</dbReference>
<comment type="cofactor">
    <cofactor evidence="10">
        <name>FAD</name>
        <dbReference type="ChEBI" id="CHEBI:57692"/>
    </cofactor>
    <text evidence="10">Binds 1 FAD per subunit.</text>
</comment>
<feature type="binding site" evidence="9">
    <location>
        <position position="280"/>
    </location>
    <ligand>
        <name>substrate</name>
    </ligand>
</feature>
<keyword evidence="3" id="KW-0285">Flavoprotein</keyword>
<dbReference type="GO" id="GO:0000166">
    <property type="term" value="F:nucleotide binding"/>
    <property type="evidence" value="ECO:0007669"/>
    <property type="project" value="UniProtKB-KW"/>
</dbReference>
<proteinExistence type="predicted"/>
<dbReference type="InterPro" id="IPR015659">
    <property type="entry name" value="Proline_oxidase"/>
</dbReference>
<feature type="binding site" evidence="9">
    <location>
        <position position="91"/>
    </location>
    <ligand>
        <name>substrate</name>
    </ligand>
</feature>
<dbReference type="InterPro" id="IPR008219">
    <property type="entry name" value="PRODH_bac_arc"/>
</dbReference>
<evidence type="ECO:0000256" key="4">
    <source>
        <dbReference type="ARBA" id="ARBA00022741"/>
    </source>
</evidence>
<dbReference type="UniPathway" id="UPA00261">
    <property type="reaction ID" value="UER00373"/>
</dbReference>
<dbReference type="Pfam" id="PF01619">
    <property type="entry name" value="Pro_dh"/>
    <property type="match status" value="1"/>
</dbReference>
<evidence type="ECO:0000256" key="2">
    <source>
        <dbReference type="ARBA" id="ARBA00012695"/>
    </source>
</evidence>
<comment type="pathway">
    <text evidence="1">Amino-acid degradation; L-proline degradation into L-glutamate; L-glutamate from L-proline: step 1/2.</text>
</comment>
<evidence type="ECO:0000256" key="1">
    <source>
        <dbReference type="ARBA" id="ARBA00004739"/>
    </source>
</evidence>
<feature type="binding site" evidence="9">
    <location>
        <position position="279"/>
    </location>
    <ligand>
        <name>substrate</name>
    </ligand>
</feature>
<evidence type="ECO:0000256" key="8">
    <source>
        <dbReference type="ARBA" id="ARBA00048779"/>
    </source>
</evidence>
<gene>
    <name evidence="12" type="ORF">GBA65_03910</name>
</gene>
<keyword evidence="13" id="KW-1185">Reference proteome</keyword>
<keyword evidence="7" id="KW-0642">Proline metabolism</keyword>
<dbReference type="AlphaFoldDB" id="A0A6G8PUH9"/>
<evidence type="ECO:0000256" key="9">
    <source>
        <dbReference type="PIRSR" id="PIRSR000196-1"/>
    </source>
</evidence>
<name>A0A6G8PUH9_9ACTN</name>
<dbReference type="EC" id="1.5.5.2" evidence="2"/>
<evidence type="ECO:0000256" key="5">
    <source>
        <dbReference type="ARBA" id="ARBA00022827"/>
    </source>
</evidence>
<dbReference type="Gene3D" id="3.20.20.220">
    <property type="match status" value="1"/>
</dbReference>
<accession>A0A6G8PUH9</accession>
<dbReference type="PIRSF" id="PIRSF000196">
    <property type="entry name" value="Pro_dehydrog"/>
    <property type="match status" value="1"/>
</dbReference>
<evidence type="ECO:0000256" key="10">
    <source>
        <dbReference type="PIRSR" id="PIRSR000196-2"/>
    </source>
</evidence>
<evidence type="ECO:0000313" key="12">
    <source>
        <dbReference type="EMBL" id="QIN77802.1"/>
    </source>
</evidence>
<organism evidence="12 13">
    <name type="scientific">Rubrobacter marinus</name>
    <dbReference type="NCBI Taxonomy" id="2653852"/>
    <lineage>
        <taxon>Bacteria</taxon>
        <taxon>Bacillati</taxon>
        <taxon>Actinomycetota</taxon>
        <taxon>Rubrobacteria</taxon>
        <taxon>Rubrobacterales</taxon>
        <taxon>Rubrobacteraceae</taxon>
        <taxon>Rubrobacter</taxon>
    </lineage>
</organism>
<evidence type="ECO:0000256" key="6">
    <source>
        <dbReference type="ARBA" id="ARBA00023002"/>
    </source>
</evidence>
<dbReference type="Proteomes" id="UP000502706">
    <property type="component" value="Chromosome"/>
</dbReference>
<evidence type="ECO:0000256" key="7">
    <source>
        <dbReference type="ARBA" id="ARBA00023062"/>
    </source>
</evidence>
<evidence type="ECO:0000256" key="3">
    <source>
        <dbReference type="ARBA" id="ARBA00022630"/>
    </source>
</evidence>
<dbReference type="PANTHER" id="PTHR13914">
    <property type="entry name" value="PROLINE OXIDASE"/>
    <property type="match status" value="1"/>
</dbReference>
<feature type="domain" description="Proline dehydrogenase" evidence="11">
    <location>
        <begin position="37"/>
        <end position="289"/>
    </location>
</feature>
<dbReference type="PANTHER" id="PTHR13914:SF0">
    <property type="entry name" value="PROLINE DEHYDROGENASE 1, MITOCHONDRIAL"/>
    <property type="match status" value="1"/>
</dbReference>